<reference evidence="5 6" key="1">
    <citation type="submission" date="2014-07" db="EMBL/GenBank/DDBJ databases">
        <title>Draft genome of Clostridium celerecrescens 152B isolated from sediments associated with methane hydrate from Krishna Godavari basin.</title>
        <authorList>
            <person name="Honkalas V.S."/>
            <person name="Dabir A.P."/>
            <person name="Arora P."/>
            <person name="Dhakephalkar P.K."/>
        </authorList>
    </citation>
    <scope>NUCLEOTIDE SEQUENCE [LARGE SCALE GENOMIC DNA]</scope>
    <source>
        <strain evidence="5 6">152B</strain>
    </source>
</reference>
<dbReference type="RefSeq" id="WP_051835032.1">
    <property type="nucleotide sequence ID" value="NZ_JPME01000006.1"/>
</dbReference>
<evidence type="ECO:0000259" key="4">
    <source>
        <dbReference type="PROSITE" id="PS01124"/>
    </source>
</evidence>
<evidence type="ECO:0000256" key="1">
    <source>
        <dbReference type="ARBA" id="ARBA00023015"/>
    </source>
</evidence>
<dbReference type="AlphaFoldDB" id="A0A084JQT5"/>
<keyword evidence="2" id="KW-0238">DNA-binding</keyword>
<protein>
    <recommendedName>
        <fullName evidence="4">HTH araC/xylS-type domain-containing protein</fullName>
    </recommendedName>
</protein>
<dbReference type="Pfam" id="PF07883">
    <property type="entry name" value="Cupin_2"/>
    <property type="match status" value="1"/>
</dbReference>
<dbReference type="Gene3D" id="2.60.120.10">
    <property type="entry name" value="Jelly Rolls"/>
    <property type="match status" value="1"/>
</dbReference>
<gene>
    <name evidence="5" type="ORF">IO98_04575</name>
</gene>
<dbReference type="PANTHER" id="PTHR43280:SF28">
    <property type="entry name" value="HTH-TYPE TRANSCRIPTIONAL ACTIVATOR RHAS"/>
    <property type="match status" value="1"/>
</dbReference>
<dbReference type="SMART" id="SM00342">
    <property type="entry name" value="HTH_ARAC"/>
    <property type="match status" value="1"/>
</dbReference>
<evidence type="ECO:0000256" key="3">
    <source>
        <dbReference type="ARBA" id="ARBA00023163"/>
    </source>
</evidence>
<dbReference type="InterPro" id="IPR009057">
    <property type="entry name" value="Homeodomain-like_sf"/>
</dbReference>
<dbReference type="InterPro" id="IPR037923">
    <property type="entry name" value="HTH-like"/>
</dbReference>
<name>A0A084JQT5_9FIRM</name>
<keyword evidence="3" id="KW-0804">Transcription</keyword>
<dbReference type="PANTHER" id="PTHR43280">
    <property type="entry name" value="ARAC-FAMILY TRANSCRIPTIONAL REGULATOR"/>
    <property type="match status" value="1"/>
</dbReference>
<dbReference type="EMBL" id="JPME01000006">
    <property type="protein sequence ID" value="KEZ91319.1"/>
    <property type="molecule type" value="Genomic_DNA"/>
</dbReference>
<evidence type="ECO:0000313" key="5">
    <source>
        <dbReference type="EMBL" id="KEZ91319.1"/>
    </source>
</evidence>
<dbReference type="Pfam" id="PF12833">
    <property type="entry name" value="HTH_18"/>
    <property type="match status" value="1"/>
</dbReference>
<dbReference type="GO" id="GO:0043565">
    <property type="term" value="F:sequence-specific DNA binding"/>
    <property type="evidence" value="ECO:0007669"/>
    <property type="project" value="InterPro"/>
</dbReference>
<dbReference type="STRING" id="29354.IO98_04575"/>
<sequence length="337" mass="39145">MKNSEEKIFEITKSEQWHLDHPGKLSPVYSNMQTVERNGRKCYRFDFPNTLSDYTVGVLKETRFTEIPFHYHTDMEMNYIYSGSCTFVINGKEVTMTQGDICILDADVVHHAAYKEASDIVFNIVFTKAFFKAKFVNWIGKQGLLGKFIVSAISESHSHDKYLIFHTAPSKQELFASNRLESVLDLLIQEHFYPSLYSGELLEHYLSIVFLLLIHSITTDAEEYFRDNKENQIIVTVLDYLEKNYYKDSCRLQNIADTLHFSESHLYQLIKKGTGITFSQLKIKQQMLQAALLLKTTNLPVLSIAEEVGCKNRTYFYEKFKEVYQMTPAEYRGEDQG</sequence>
<evidence type="ECO:0000313" key="6">
    <source>
        <dbReference type="Proteomes" id="UP000028525"/>
    </source>
</evidence>
<proteinExistence type="predicted"/>
<dbReference type="InterPro" id="IPR018060">
    <property type="entry name" value="HTH_AraC"/>
</dbReference>
<feature type="domain" description="HTH araC/xylS-type" evidence="4">
    <location>
        <begin position="235"/>
        <end position="334"/>
    </location>
</feature>
<dbReference type="PROSITE" id="PS01124">
    <property type="entry name" value="HTH_ARAC_FAMILY_2"/>
    <property type="match status" value="1"/>
</dbReference>
<keyword evidence="1" id="KW-0805">Transcription regulation</keyword>
<dbReference type="InterPro" id="IPR014710">
    <property type="entry name" value="RmlC-like_jellyroll"/>
</dbReference>
<dbReference type="SUPFAM" id="SSF46689">
    <property type="entry name" value="Homeodomain-like"/>
    <property type="match status" value="1"/>
</dbReference>
<dbReference type="SUPFAM" id="SSF51215">
    <property type="entry name" value="Regulatory protein AraC"/>
    <property type="match status" value="1"/>
</dbReference>
<dbReference type="InterPro" id="IPR013096">
    <property type="entry name" value="Cupin_2"/>
</dbReference>
<organism evidence="5 6">
    <name type="scientific">Lacrimispora celerecrescens</name>
    <dbReference type="NCBI Taxonomy" id="29354"/>
    <lineage>
        <taxon>Bacteria</taxon>
        <taxon>Bacillati</taxon>
        <taxon>Bacillota</taxon>
        <taxon>Clostridia</taxon>
        <taxon>Lachnospirales</taxon>
        <taxon>Lachnospiraceae</taxon>
        <taxon>Lacrimispora</taxon>
    </lineage>
</organism>
<dbReference type="GO" id="GO:0003700">
    <property type="term" value="F:DNA-binding transcription factor activity"/>
    <property type="evidence" value="ECO:0007669"/>
    <property type="project" value="InterPro"/>
</dbReference>
<dbReference type="Gene3D" id="1.10.10.60">
    <property type="entry name" value="Homeodomain-like"/>
    <property type="match status" value="2"/>
</dbReference>
<dbReference type="OrthoDB" id="9816335at2"/>
<comment type="caution">
    <text evidence="5">The sequence shown here is derived from an EMBL/GenBank/DDBJ whole genome shotgun (WGS) entry which is preliminary data.</text>
</comment>
<keyword evidence="6" id="KW-1185">Reference proteome</keyword>
<dbReference type="Proteomes" id="UP000028525">
    <property type="component" value="Unassembled WGS sequence"/>
</dbReference>
<evidence type="ECO:0000256" key="2">
    <source>
        <dbReference type="ARBA" id="ARBA00023125"/>
    </source>
</evidence>
<accession>A0A084JQT5</accession>